<evidence type="ECO:0000313" key="18">
    <source>
        <dbReference type="EMBL" id="SUZ85951.1"/>
    </source>
</evidence>
<dbReference type="EMBL" id="UINC01001659">
    <property type="protein sequence ID" value="SUZ85951.1"/>
    <property type="molecule type" value="Genomic_DNA"/>
</dbReference>
<dbReference type="NCBIfam" id="TIGR02191">
    <property type="entry name" value="RNaseIII"/>
    <property type="match status" value="1"/>
</dbReference>
<feature type="domain" description="RNase III" evidence="17">
    <location>
        <begin position="5"/>
        <end position="127"/>
    </location>
</feature>
<keyword evidence="6" id="KW-0963">Cytoplasm</keyword>
<keyword evidence="13" id="KW-0378">Hydrolase</keyword>
<evidence type="ECO:0000256" key="14">
    <source>
        <dbReference type="ARBA" id="ARBA00022842"/>
    </source>
</evidence>
<dbReference type="SUPFAM" id="SSF54768">
    <property type="entry name" value="dsRNA-binding domain-like"/>
    <property type="match status" value="1"/>
</dbReference>
<dbReference type="EC" id="3.1.26.3" evidence="5"/>
<dbReference type="FunFam" id="1.10.1520.10:FF:000001">
    <property type="entry name" value="Ribonuclease 3"/>
    <property type="match status" value="1"/>
</dbReference>
<dbReference type="GO" id="GO:0003725">
    <property type="term" value="F:double-stranded RNA binding"/>
    <property type="evidence" value="ECO:0007669"/>
    <property type="project" value="TreeGrafter"/>
</dbReference>
<sequence length="226" mass="25274">MTIDFDKLQKAINYQFNDLKLARHALTHRSANKPNNERLEFLGDSLLGFLVAEFLFEHFPEASEGELSRLRASMVNKSALVEIALDLNLSEFLLLGDGELKSGGRERESILADSVEAIIAAIYFDGGLIACKQLIISWCQNKINGISPVGIQKDAKTYLQEIMQAQGLRLPQYRVVDVTGKDHQQSFLVECRVENLDEPQQGKGNSIRSAEQEAARKILIELGEKN</sequence>
<keyword evidence="15" id="KW-0694">RNA-binding</keyword>
<dbReference type="PANTHER" id="PTHR11207:SF0">
    <property type="entry name" value="RIBONUCLEASE 3"/>
    <property type="match status" value="1"/>
</dbReference>
<evidence type="ECO:0000256" key="15">
    <source>
        <dbReference type="ARBA" id="ARBA00022884"/>
    </source>
</evidence>
<keyword evidence="12" id="KW-0255">Endonuclease</keyword>
<dbReference type="PROSITE" id="PS00517">
    <property type="entry name" value="RNASE_3_1"/>
    <property type="match status" value="1"/>
</dbReference>
<comment type="subcellular location">
    <subcellularLocation>
        <location evidence="2">Cytoplasm</location>
    </subcellularLocation>
</comment>
<dbReference type="AlphaFoldDB" id="A0A381R2K2"/>
<dbReference type="PROSITE" id="PS50142">
    <property type="entry name" value="RNASE_3_2"/>
    <property type="match status" value="1"/>
</dbReference>
<reference evidence="18" key="1">
    <citation type="submission" date="2018-05" db="EMBL/GenBank/DDBJ databases">
        <authorList>
            <person name="Lanie J.A."/>
            <person name="Ng W.-L."/>
            <person name="Kazmierczak K.M."/>
            <person name="Andrzejewski T.M."/>
            <person name="Davidsen T.M."/>
            <person name="Wayne K.J."/>
            <person name="Tettelin H."/>
            <person name="Glass J.I."/>
            <person name="Rusch D."/>
            <person name="Podicherti R."/>
            <person name="Tsui H.-C.T."/>
            <person name="Winkler M.E."/>
        </authorList>
    </citation>
    <scope>NUCLEOTIDE SEQUENCE</scope>
</reference>
<dbReference type="GO" id="GO:0004525">
    <property type="term" value="F:ribonuclease III activity"/>
    <property type="evidence" value="ECO:0007669"/>
    <property type="project" value="UniProtKB-EC"/>
</dbReference>
<dbReference type="GO" id="GO:0046872">
    <property type="term" value="F:metal ion binding"/>
    <property type="evidence" value="ECO:0007669"/>
    <property type="project" value="UniProtKB-KW"/>
</dbReference>
<dbReference type="Gene3D" id="1.10.1520.10">
    <property type="entry name" value="Ribonuclease III domain"/>
    <property type="match status" value="1"/>
</dbReference>
<dbReference type="SMART" id="SM00358">
    <property type="entry name" value="DSRM"/>
    <property type="match status" value="1"/>
</dbReference>
<evidence type="ECO:0000256" key="1">
    <source>
        <dbReference type="ARBA" id="ARBA00000109"/>
    </source>
</evidence>
<evidence type="ECO:0000256" key="5">
    <source>
        <dbReference type="ARBA" id="ARBA00012177"/>
    </source>
</evidence>
<dbReference type="CDD" id="cd10845">
    <property type="entry name" value="DSRM_RNAse_III_family"/>
    <property type="match status" value="1"/>
</dbReference>
<dbReference type="GO" id="GO:0010468">
    <property type="term" value="P:regulation of gene expression"/>
    <property type="evidence" value="ECO:0007669"/>
    <property type="project" value="TreeGrafter"/>
</dbReference>
<dbReference type="GO" id="GO:0005737">
    <property type="term" value="C:cytoplasm"/>
    <property type="evidence" value="ECO:0007669"/>
    <property type="project" value="UniProtKB-SubCell"/>
</dbReference>
<dbReference type="GO" id="GO:0042802">
    <property type="term" value="F:identical protein binding"/>
    <property type="evidence" value="ECO:0007669"/>
    <property type="project" value="UniProtKB-ARBA"/>
</dbReference>
<evidence type="ECO:0000256" key="11">
    <source>
        <dbReference type="ARBA" id="ARBA00022723"/>
    </source>
</evidence>
<dbReference type="SMART" id="SM00535">
    <property type="entry name" value="RIBOc"/>
    <property type="match status" value="1"/>
</dbReference>
<dbReference type="PROSITE" id="PS50137">
    <property type="entry name" value="DS_RBD"/>
    <property type="match status" value="1"/>
</dbReference>
<evidence type="ECO:0000256" key="6">
    <source>
        <dbReference type="ARBA" id="ARBA00022490"/>
    </source>
</evidence>
<name>A0A381R2K2_9ZZZZ</name>
<comment type="catalytic activity">
    <reaction evidence="1">
        <text>Endonucleolytic cleavage to 5'-phosphomonoester.</text>
        <dbReference type="EC" id="3.1.26.3"/>
    </reaction>
</comment>
<proteinExistence type="inferred from homology"/>
<dbReference type="InterPro" id="IPR011907">
    <property type="entry name" value="RNase_III"/>
</dbReference>
<gene>
    <name evidence="18" type="ORF">METZ01_LOCUS38805</name>
</gene>
<keyword evidence="8" id="KW-0507">mRNA processing</keyword>
<dbReference type="GO" id="GO:0006397">
    <property type="term" value="P:mRNA processing"/>
    <property type="evidence" value="ECO:0007669"/>
    <property type="project" value="UniProtKB-KW"/>
</dbReference>
<evidence type="ECO:0000256" key="9">
    <source>
        <dbReference type="ARBA" id="ARBA00022694"/>
    </source>
</evidence>
<evidence type="ECO:0000256" key="8">
    <source>
        <dbReference type="ARBA" id="ARBA00022664"/>
    </source>
</evidence>
<comment type="subunit">
    <text evidence="4">Homodimer.</text>
</comment>
<evidence type="ECO:0000256" key="13">
    <source>
        <dbReference type="ARBA" id="ARBA00022801"/>
    </source>
</evidence>
<dbReference type="SUPFAM" id="SSF69065">
    <property type="entry name" value="RNase III domain-like"/>
    <property type="match status" value="1"/>
</dbReference>
<evidence type="ECO:0000259" key="17">
    <source>
        <dbReference type="PROSITE" id="PS50142"/>
    </source>
</evidence>
<dbReference type="PANTHER" id="PTHR11207">
    <property type="entry name" value="RIBONUCLEASE III"/>
    <property type="match status" value="1"/>
</dbReference>
<evidence type="ECO:0000256" key="7">
    <source>
        <dbReference type="ARBA" id="ARBA00022552"/>
    </source>
</evidence>
<feature type="domain" description="DRBM" evidence="16">
    <location>
        <begin position="154"/>
        <end position="224"/>
    </location>
</feature>
<evidence type="ECO:0000256" key="12">
    <source>
        <dbReference type="ARBA" id="ARBA00022759"/>
    </source>
</evidence>
<dbReference type="GO" id="GO:0006364">
    <property type="term" value="P:rRNA processing"/>
    <property type="evidence" value="ECO:0007669"/>
    <property type="project" value="UniProtKB-KW"/>
</dbReference>
<dbReference type="Pfam" id="PF14622">
    <property type="entry name" value="Ribonucleas_3_3"/>
    <property type="match status" value="1"/>
</dbReference>
<dbReference type="CDD" id="cd00593">
    <property type="entry name" value="RIBOc"/>
    <property type="match status" value="1"/>
</dbReference>
<organism evidence="18">
    <name type="scientific">marine metagenome</name>
    <dbReference type="NCBI Taxonomy" id="408172"/>
    <lineage>
        <taxon>unclassified sequences</taxon>
        <taxon>metagenomes</taxon>
        <taxon>ecological metagenomes</taxon>
    </lineage>
</organism>
<dbReference type="FunFam" id="3.30.160.20:FF:000003">
    <property type="entry name" value="Ribonuclease 3"/>
    <property type="match status" value="1"/>
</dbReference>
<dbReference type="HAMAP" id="MF_00104">
    <property type="entry name" value="RNase_III"/>
    <property type="match status" value="1"/>
</dbReference>
<evidence type="ECO:0000256" key="2">
    <source>
        <dbReference type="ARBA" id="ARBA00004496"/>
    </source>
</evidence>
<comment type="similarity">
    <text evidence="3">Belongs to the ribonuclease III family.</text>
</comment>
<dbReference type="GO" id="GO:0008033">
    <property type="term" value="P:tRNA processing"/>
    <property type="evidence" value="ECO:0007669"/>
    <property type="project" value="UniProtKB-KW"/>
</dbReference>
<dbReference type="InterPro" id="IPR036389">
    <property type="entry name" value="RNase_III_sf"/>
</dbReference>
<dbReference type="InterPro" id="IPR000999">
    <property type="entry name" value="RNase_III_dom"/>
</dbReference>
<dbReference type="InterPro" id="IPR014720">
    <property type="entry name" value="dsRBD_dom"/>
</dbReference>
<evidence type="ECO:0000256" key="3">
    <source>
        <dbReference type="ARBA" id="ARBA00010183"/>
    </source>
</evidence>
<dbReference type="Gene3D" id="3.30.160.20">
    <property type="match status" value="1"/>
</dbReference>
<evidence type="ECO:0000256" key="10">
    <source>
        <dbReference type="ARBA" id="ARBA00022722"/>
    </source>
</evidence>
<keyword evidence="14" id="KW-0460">Magnesium</keyword>
<keyword evidence="10" id="KW-0540">Nuclease</keyword>
<dbReference type="Pfam" id="PF00035">
    <property type="entry name" value="dsrm"/>
    <property type="match status" value="1"/>
</dbReference>
<protein>
    <recommendedName>
        <fullName evidence="5">ribonuclease III</fullName>
        <ecNumber evidence="5">3.1.26.3</ecNumber>
    </recommendedName>
</protein>
<keyword evidence="9" id="KW-0819">tRNA processing</keyword>
<evidence type="ECO:0000259" key="16">
    <source>
        <dbReference type="PROSITE" id="PS50137"/>
    </source>
</evidence>
<keyword evidence="11" id="KW-0479">Metal-binding</keyword>
<accession>A0A381R2K2</accession>
<keyword evidence="7" id="KW-0698">rRNA processing</keyword>
<evidence type="ECO:0000256" key="4">
    <source>
        <dbReference type="ARBA" id="ARBA00011738"/>
    </source>
</evidence>